<protein>
    <submittedName>
        <fullName evidence="3">Ribonuclease H-like domain-containing protein</fullName>
    </submittedName>
</protein>
<dbReference type="Proteomes" id="UP001151760">
    <property type="component" value="Unassembled WGS sequence"/>
</dbReference>
<accession>A0ABQ5GP20</accession>
<evidence type="ECO:0000256" key="1">
    <source>
        <dbReference type="SAM" id="MobiDB-lite"/>
    </source>
</evidence>
<dbReference type="InterPro" id="IPR036875">
    <property type="entry name" value="Znf_CCHC_sf"/>
</dbReference>
<evidence type="ECO:0000313" key="4">
    <source>
        <dbReference type="Proteomes" id="UP001151760"/>
    </source>
</evidence>
<reference evidence="3" key="2">
    <citation type="submission" date="2022-01" db="EMBL/GenBank/DDBJ databases">
        <authorList>
            <person name="Yamashiro T."/>
            <person name="Shiraishi A."/>
            <person name="Satake H."/>
            <person name="Nakayama K."/>
        </authorList>
    </citation>
    <scope>NUCLEOTIDE SEQUENCE</scope>
</reference>
<evidence type="ECO:0000313" key="3">
    <source>
        <dbReference type="EMBL" id="GJT77405.1"/>
    </source>
</evidence>
<dbReference type="SUPFAM" id="SSF57756">
    <property type="entry name" value="Retrovirus zinc finger-like domains"/>
    <property type="match status" value="1"/>
</dbReference>
<feature type="compositionally biased region" description="Basic residues" evidence="1">
    <location>
        <begin position="351"/>
        <end position="362"/>
    </location>
</feature>
<dbReference type="Pfam" id="PF22936">
    <property type="entry name" value="Pol_BBD"/>
    <property type="match status" value="1"/>
</dbReference>
<dbReference type="InterPro" id="IPR054722">
    <property type="entry name" value="PolX-like_BBD"/>
</dbReference>
<feature type="domain" description="Retrovirus-related Pol polyprotein from transposon TNT 1-94-like beta-barrel" evidence="2">
    <location>
        <begin position="490"/>
        <end position="556"/>
    </location>
</feature>
<dbReference type="Gene3D" id="4.10.60.10">
    <property type="entry name" value="Zinc finger, CCHC-type"/>
    <property type="match status" value="1"/>
</dbReference>
<proteinExistence type="predicted"/>
<feature type="compositionally biased region" description="Polar residues" evidence="1">
    <location>
        <begin position="363"/>
        <end position="376"/>
    </location>
</feature>
<feature type="region of interest" description="Disordered" evidence="1">
    <location>
        <begin position="58"/>
        <end position="79"/>
    </location>
</feature>
<feature type="region of interest" description="Disordered" evidence="1">
    <location>
        <begin position="346"/>
        <end position="376"/>
    </location>
</feature>
<organism evidence="3 4">
    <name type="scientific">Tanacetum coccineum</name>
    <dbReference type="NCBI Taxonomy" id="301880"/>
    <lineage>
        <taxon>Eukaryota</taxon>
        <taxon>Viridiplantae</taxon>
        <taxon>Streptophyta</taxon>
        <taxon>Embryophyta</taxon>
        <taxon>Tracheophyta</taxon>
        <taxon>Spermatophyta</taxon>
        <taxon>Magnoliopsida</taxon>
        <taxon>eudicotyledons</taxon>
        <taxon>Gunneridae</taxon>
        <taxon>Pentapetalae</taxon>
        <taxon>asterids</taxon>
        <taxon>campanulids</taxon>
        <taxon>Asterales</taxon>
        <taxon>Asteraceae</taxon>
        <taxon>Asteroideae</taxon>
        <taxon>Anthemideae</taxon>
        <taxon>Anthemidinae</taxon>
        <taxon>Tanacetum</taxon>
    </lineage>
</organism>
<sequence>MNLKFLRSLPSEWKTHTLIWRNKLDLDTLRMDDLYNNLKIYKTKVKGLSSSNQNSQNVAFVSSNNSDSSNQAHGSNSANTDSMSDVVIYSFFTNQSNSPQLDNKDLQQINTDDFEEMDLKWQMAMLTIRAKRFLNKTGRKISANGSETIGFNKSKVECYNCHKRGHIAREYRAPRENRNKEPIRRNMTVETTKSKALVAQDGLGYDWSDQTEEGPINFALMAYTSSGSSSSSSSDSEVNDKYKIGERYHAVPPPYTENFIPPKPNLVLADKEEYVFSELITSVHALATSKVKTSKSKPKSVSEPLIEDWVSDSEDENETEFKSKQRKPSFAKVKFVKSNEHVKIPRESIKKVKNNKQAKYPRKNSQSPRGNKRNWNNLMTQKLGSNFKFKNKACYVCGSFNHLIKDYDFYEKKMVEKHVWNNASRVNHQNSQRFTHPHPKGNFIPKAVLIKSGHKTLNTARQNSSKAAVSVSTARPINTAYLIPTVNSAWHMTENKSYLSDYEEIDGGFIAFGGDPKGGKITGKGKISTGKLDFEDVYFVKELKFNLFSVSQMCDKKTVFFTDTECVVLSPDLSYLIKIMLA</sequence>
<gene>
    <name evidence="3" type="ORF">Tco_1044130</name>
</gene>
<keyword evidence="4" id="KW-1185">Reference proteome</keyword>
<reference evidence="3" key="1">
    <citation type="journal article" date="2022" name="Int. J. Mol. Sci.">
        <title>Draft Genome of Tanacetum Coccineum: Genomic Comparison of Closely Related Tanacetum-Family Plants.</title>
        <authorList>
            <person name="Yamashiro T."/>
            <person name="Shiraishi A."/>
            <person name="Nakayama K."/>
            <person name="Satake H."/>
        </authorList>
    </citation>
    <scope>NUCLEOTIDE SEQUENCE</scope>
</reference>
<dbReference type="EMBL" id="BQNB010018708">
    <property type="protein sequence ID" value="GJT77405.1"/>
    <property type="molecule type" value="Genomic_DNA"/>
</dbReference>
<evidence type="ECO:0000259" key="2">
    <source>
        <dbReference type="Pfam" id="PF22936"/>
    </source>
</evidence>
<comment type="caution">
    <text evidence="3">The sequence shown here is derived from an EMBL/GenBank/DDBJ whole genome shotgun (WGS) entry which is preliminary data.</text>
</comment>
<name>A0ABQ5GP20_9ASTR</name>